<name>A0A0A9FJ04_ARUDO</name>
<keyword evidence="1" id="KW-0732">Signal</keyword>
<dbReference type="AlphaFoldDB" id="A0A0A9FJ04"/>
<reference evidence="2" key="1">
    <citation type="submission" date="2014-09" db="EMBL/GenBank/DDBJ databases">
        <authorList>
            <person name="Magalhaes I.L.F."/>
            <person name="Oliveira U."/>
            <person name="Santos F.R."/>
            <person name="Vidigal T.H.D.A."/>
            <person name="Brescovit A.D."/>
            <person name="Santos A.J."/>
        </authorList>
    </citation>
    <scope>NUCLEOTIDE SEQUENCE</scope>
    <source>
        <tissue evidence="2">Shoot tissue taken approximately 20 cm above the soil surface</tissue>
    </source>
</reference>
<evidence type="ECO:0000256" key="1">
    <source>
        <dbReference type="SAM" id="SignalP"/>
    </source>
</evidence>
<organism evidence="2">
    <name type="scientific">Arundo donax</name>
    <name type="common">Giant reed</name>
    <name type="synonym">Donax arundinaceus</name>
    <dbReference type="NCBI Taxonomy" id="35708"/>
    <lineage>
        <taxon>Eukaryota</taxon>
        <taxon>Viridiplantae</taxon>
        <taxon>Streptophyta</taxon>
        <taxon>Embryophyta</taxon>
        <taxon>Tracheophyta</taxon>
        <taxon>Spermatophyta</taxon>
        <taxon>Magnoliopsida</taxon>
        <taxon>Liliopsida</taxon>
        <taxon>Poales</taxon>
        <taxon>Poaceae</taxon>
        <taxon>PACMAD clade</taxon>
        <taxon>Arundinoideae</taxon>
        <taxon>Arundineae</taxon>
        <taxon>Arundo</taxon>
    </lineage>
</organism>
<evidence type="ECO:0000313" key="2">
    <source>
        <dbReference type="EMBL" id="JAE12332.1"/>
    </source>
</evidence>
<feature type="chain" id="PRO_5002044536" evidence="1">
    <location>
        <begin position="19"/>
        <end position="74"/>
    </location>
</feature>
<proteinExistence type="predicted"/>
<dbReference type="EMBL" id="GBRH01185564">
    <property type="protein sequence ID" value="JAE12332.1"/>
    <property type="molecule type" value="Transcribed_RNA"/>
</dbReference>
<accession>A0A0A9FJ04</accession>
<sequence>MFVPVVIHWVLLVKLYNSVNIRIDLIQGNWATVAHTVNQESCVISICGNMAFWLCHDLSFFSLSREELYFCWIL</sequence>
<protein>
    <submittedName>
        <fullName evidence="2">Uncharacterized protein</fullName>
    </submittedName>
</protein>
<feature type="signal peptide" evidence="1">
    <location>
        <begin position="1"/>
        <end position="18"/>
    </location>
</feature>
<reference evidence="2" key="2">
    <citation type="journal article" date="2015" name="Data Brief">
        <title>Shoot transcriptome of the giant reed, Arundo donax.</title>
        <authorList>
            <person name="Barrero R.A."/>
            <person name="Guerrero F.D."/>
            <person name="Moolhuijzen P."/>
            <person name="Goolsby J.A."/>
            <person name="Tidwell J."/>
            <person name="Bellgard S.E."/>
            <person name="Bellgard M.I."/>
        </authorList>
    </citation>
    <scope>NUCLEOTIDE SEQUENCE</scope>
    <source>
        <tissue evidence="2">Shoot tissue taken approximately 20 cm above the soil surface</tissue>
    </source>
</reference>